<name>A0A183LAW8_9TREM</name>
<proteinExistence type="predicted"/>
<accession>A0A183LAW8</accession>
<dbReference type="AlphaFoldDB" id="A0A183LAW8"/>
<dbReference type="EMBL" id="UZAI01000191">
    <property type="protein sequence ID" value="VDO49726.1"/>
    <property type="molecule type" value="Genomic_DNA"/>
</dbReference>
<reference evidence="1 2" key="1">
    <citation type="submission" date="2018-11" db="EMBL/GenBank/DDBJ databases">
        <authorList>
            <consortium name="Pathogen Informatics"/>
        </authorList>
    </citation>
    <scope>NUCLEOTIDE SEQUENCE [LARGE SCALE GENOMIC DNA]</scope>
    <source>
        <strain evidence="1 2">Zambia</strain>
    </source>
</reference>
<protein>
    <submittedName>
        <fullName evidence="1">Uncharacterized protein</fullName>
    </submittedName>
</protein>
<dbReference type="InterPro" id="IPR043502">
    <property type="entry name" value="DNA/RNA_pol_sf"/>
</dbReference>
<dbReference type="Proteomes" id="UP000277204">
    <property type="component" value="Unassembled WGS sequence"/>
</dbReference>
<keyword evidence="2" id="KW-1185">Reference proteome</keyword>
<sequence length="150" mass="17219">MVKTGTLSRYSMAHPCRLSPFTIKHTIDPLYQPLLDKYPGIHQTQPKLPCVPTNVTHHITTTGPPVFSKARRLAPEKLRLVKIEFNHMIDLGIIRPSNRPYASPLHMVPKKDSNHWRPTGDCRRSNAKAIPDRYPSSVCLLFISRLYIYH</sequence>
<dbReference type="SUPFAM" id="SSF56672">
    <property type="entry name" value="DNA/RNA polymerases"/>
    <property type="match status" value="1"/>
</dbReference>
<dbReference type="PANTHER" id="PTHR24559:SF444">
    <property type="entry name" value="REVERSE TRANSCRIPTASE DOMAIN-CONTAINING PROTEIN"/>
    <property type="match status" value="1"/>
</dbReference>
<organism evidence="1 2">
    <name type="scientific">Schistosoma margrebowiei</name>
    <dbReference type="NCBI Taxonomy" id="48269"/>
    <lineage>
        <taxon>Eukaryota</taxon>
        <taxon>Metazoa</taxon>
        <taxon>Spiralia</taxon>
        <taxon>Lophotrochozoa</taxon>
        <taxon>Platyhelminthes</taxon>
        <taxon>Trematoda</taxon>
        <taxon>Digenea</taxon>
        <taxon>Strigeidida</taxon>
        <taxon>Schistosomatoidea</taxon>
        <taxon>Schistosomatidae</taxon>
        <taxon>Schistosoma</taxon>
    </lineage>
</organism>
<dbReference type="Gene3D" id="3.10.10.10">
    <property type="entry name" value="HIV Type 1 Reverse Transcriptase, subunit A, domain 1"/>
    <property type="match status" value="1"/>
</dbReference>
<gene>
    <name evidence="1" type="ORF">SMRZ_LOCUS943</name>
</gene>
<dbReference type="PANTHER" id="PTHR24559">
    <property type="entry name" value="TRANSPOSON TY3-I GAG-POL POLYPROTEIN"/>
    <property type="match status" value="1"/>
</dbReference>
<evidence type="ECO:0000313" key="1">
    <source>
        <dbReference type="EMBL" id="VDO49726.1"/>
    </source>
</evidence>
<dbReference type="InterPro" id="IPR053134">
    <property type="entry name" value="RNA-dir_DNA_polymerase"/>
</dbReference>
<dbReference type="STRING" id="48269.A0A183LAW8"/>
<evidence type="ECO:0000313" key="2">
    <source>
        <dbReference type="Proteomes" id="UP000277204"/>
    </source>
</evidence>